<dbReference type="InterPro" id="IPR015421">
    <property type="entry name" value="PyrdxlP-dep_Trfase_major"/>
</dbReference>
<dbReference type="PANTHER" id="PTHR13693">
    <property type="entry name" value="CLASS II AMINOTRANSFERASE/8-AMINO-7-OXONONANOATE SYNTHASE"/>
    <property type="match status" value="1"/>
</dbReference>
<feature type="region of interest" description="Disordered" evidence="4">
    <location>
        <begin position="345"/>
        <end position="367"/>
    </location>
</feature>
<evidence type="ECO:0000256" key="1">
    <source>
        <dbReference type="ARBA" id="ARBA00001933"/>
    </source>
</evidence>
<keyword evidence="2" id="KW-0808">Transferase</keyword>
<reference evidence="6 7" key="1">
    <citation type="submission" date="2019-03" db="EMBL/GenBank/DDBJ databases">
        <title>Genomic Encyclopedia of Type Strains, Phase IV (KMG-IV): sequencing the most valuable type-strain genomes for metagenomic binning, comparative biology and taxonomic classification.</title>
        <authorList>
            <person name="Goeker M."/>
        </authorList>
    </citation>
    <scope>NUCLEOTIDE SEQUENCE [LARGE SCALE GENOMIC DNA]</scope>
    <source>
        <strain evidence="6 7">DSM 100059</strain>
    </source>
</reference>
<evidence type="ECO:0000256" key="2">
    <source>
        <dbReference type="ARBA" id="ARBA00022679"/>
    </source>
</evidence>
<dbReference type="Gene3D" id="3.90.1150.10">
    <property type="entry name" value="Aspartate Aminotransferase, domain 1"/>
    <property type="match status" value="1"/>
</dbReference>
<dbReference type="InterPro" id="IPR015424">
    <property type="entry name" value="PyrdxlP-dep_Trfase"/>
</dbReference>
<keyword evidence="7" id="KW-1185">Reference proteome</keyword>
<feature type="compositionally biased region" description="Gly residues" evidence="4">
    <location>
        <begin position="146"/>
        <end position="156"/>
    </location>
</feature>
<evidence type="ECO:0000256" key="3">
    <source>
        <dbReference type="ARBA" id="ARBA00022898"/>
    </source>
</evidence>
<dbReference type="Proteomes" id="UP000294498">
    <property type="component" value="Unassembled WGS sequence"/>
</dbReference>
<dbReference type="InterPro" id="IPR015422">
    <property type="entry name" value="PyrdxlP-dep_Trfase_small"/>
</dbReference>
<dbReference type="GO" id="GO:0008710">
    <property type="term" value="F:8-amino-7-oxononanoate synthase activity"/>
    <property type="evidence" value="ECO:0007669"/>
    <property type="project" value="TreeGrafter"/>
</dbReference>
<dbReference type="OrthoDB" id="846426at2"/>
<gene>
    <name evidence="6" type="ORF">EDB95_4366</name>
</gene>
<protein>
    <submittedName>
        <fullName evidence="6">7-keto-8-aminopelargonate synthetase-like enzyme</fullName>
    </submittedName>
</protein>
<feature type="region of interest" description="Disordered" evidence="4">
    <location>
        <begin position="139"/>
        <end position="164"/>
    </location>
</feature>
<evidence type="ECO:0000259" key="5">
    <source>
        <dbReference type="Pfam" id="PF00155"/>
    </source>
</evidence>
<evidence type="ECO:0000313" key="6">
    <source>
        <dbReference type="EMBL" id="TDW96535.1"/>
    </source>
</evidence>
<sequence>MSAGEHPQGAGPGGAGAHGARREAAGPADAPGRFIHLDGRTYLFFSGYSYLGMSHVPAFTELLKEGIDRYGVVFPSSRVSNTPLPLYRHLEHYLSQLTGSEATVSFASGYLACQAVGHLLADAGEVLVAPGTHPATGLGRSAHAAGGTGASGGAGASGAHAAGDGHAADPAAAPAYDAWCAWVLRHTRSSAARAFVLVMDSVAPLEGSVHNFMFLQDLPRDKRFIVVIDDSHGIGWMGEHGEGISGALMRLPHVEYVLVYSLSKALHVQGGAVGCTQRMAERLRRSPFYTAATAMAPCFAHALLQAGPLYEVQRTLLARNVAALTRMAEGTGLVPTRTPVFLWGNPPSEGQAPRSADGVPRDADGAPQGLGAYLKSEGILISSFAYPDPEGPPVERVVVSALHQEEDMKMLAGRLLFFPPSLH</sequence>
<evidence type="ECO:0000313" key="7">
    <source>
        <dbReference type="Proteomes" id="UP000294498"/>
    </source>
</evidence>
<feature type="domain" description="Aminotransferase class I/classII large" evidence="5">
    <location>
        <begin position="196"/>
        <end position="415"/>
    </location>
</feature>
<dbReference type="SUPFAM" id="SSF53383">
    <property type="entry name" value="PLP-dependent transferases"/>
    <property type="match status" value="1"/>
</dbReference>
<dbReference type="PANTHER" id="PTHR13693:SF100">
    <property type="entry name" value="8-AMINO-7-OXONONANOATE SYNTHASE"/>
    <property type="match status" value="1"/>
</dbReference>
<dbReference type="Gene3D" id="3.40.640.10">
    <property type="entry name" value="Type I PLP-dependent aspartate aminotransferase-like (Major domain)"/>
    <property type="match status" value="1"/>
</dbReference>
<dbReference type="GO" id="GO:0009102">
    <property type="term" value="P:biotin biosynthetic process"/>
    <property type="evidence" value="ECO:0007669"/>
    <property type="project" value="TreeGrafter"/>
</dbReference>
<dbReference type="InterPro" id="IPR004839">
    <property type="entry name" value="Aminotransferase_I/II_large"/>
</dbReference>
<dbReference type="Pfam" id="PF00155">
    <property type="entry name" value="Aminotran_1_2"/>
    <property type="match status" value="1"/>
</dbReference>
<comment type="cofactor">
    <cofactor evidence="1">
        <name>pyridoxal 5'-phosphate</name>
        <dbReference type="ChEBI" id="CHEBI:597326"/>
    </cofactor>
</comment>
<dbReference type="AlphaFoldDB" id="A0A4R8DGC4"/>
<dbReference type="EMBL" id="SODV01000002">
    <property type="protein sequence ID" value="TDW96535.1"/>
    <property type="molecule type" value="Genomic_DNA"/>
</dbReference>
<dbReference type="GO" id="GO:0030170">
    <property type="term" value="F:pyridoxal phosphate binding"/>
    <property type="evidence" value="ECO:0007669"/>
    <property type="project" value="InterPro"/>
</dbReference>
<evidence type="ECO:0000256" key="4">
    <source>
        <dbReference type="SAM" id="MobiDB-lite"/>
    </source>
</evidence>
<keyword evidence="3" id="KW-0663">Pyridoxal phosphate</keyword>
<dbReference type="InterPro" id="IPR050087">
    <property type="entry name" value="AON_synthase_class-II"/>
</dbReference>
<comment type="caution">
    <text evidence="6">The sequence shown here is derived from an EMBL/GenBank/DDBJ whole genome shotgun (WGS) entry which is preliminary data.</text>
</comment>
<name>A0A4R8DGC4_9BACT</name>
<dbReference type="RefSeq" id="WP_133997139.1">
    <property type="nucleotide sequence ID" value="NZ_SODV01000002.1"/>
</dbReference>
<proteinExistence type="predicted"/>
<accession>A0A4R8DGC4</accession>
<feature type="region of interest" description="Disordered" evidence="4">
    <location>
        <begin position="1"/>
        <end position="27"/>
    </location>
</feature>
<organism evidence="6 7">
    <name type="scientific">Dinghuibacter silviterrae</name>
    <dbReference type="NCBI Taxonomy" id="1539049"/>
    <lineage>
        <taxon>Bacteria</taxon>
        <taxon>Pseudomonadati</taxon>
        <taxon>Bacteroidota</taxon>
        <taxon>Chitinophagia</taxon>
        <taxon>Chitinophagales</taxon>
        <taxon>Chitinophagaceae</taxon>
        <taxon>Dinghuibacter</taxon>
    </lineage>
</organism>